<name>A0ABU4C4Q8_RHOGO</name>
<dbReference type="EMBL" id="JAWLKB010000044">
    <property type="protein sequence ID" value="MDV6271399.1"/>
    <property type="molecule type" value="Genomic_DNA"/>
</dbReference>
<dbReference type="Gene3D" id="1.10.357.10">
    <property type="entry name" value="Tetracycline Repressor, domain 2"/>
    <property type="match status" value="1"/>
</dbReference>
<evidence type="ECO:0000259" key="2">
    <source>
        <dbReference type="Pfam" id="PF00440"/>
    </source>
</evidence>
<sequence>MMAEIPAKERLMLAGERLFARDGIDRVRIRDLNDLAEVRNDSAVHYYFGSRDGLLEAIVVRHMDDIKPRIEEMVTKYCEGREPSKSALRASIGALTVPFAAKLLDDRGRDFMQIMAEVYERRGGLADAQYVPVSEVAKDLVRRSMVGMSEALREERFRLTINFMVSSMGARARAYDADQAFPLDHNTFVVNLVEMGTMACLAALPDGPLFAD</sequence>
<dbReference type="SUPFAM" id="SSF46689">
    <property type="entry name" value="Homeodomain-like"/>
    <property type="match status" value="1"/>
</dbReference>
<gene>
    <name evidence="3" type="ORF">R3Q16_32825</name>
</gene>
<dbReference type="InterPro" id="IPR001647">
    <property type="entry name" value="HTH_TetR"/>
</dbReference>
<dbReference type="Pfam" id="PF00440">
    <property type="entry name" value="TetR_N"/>
    <property type="match status" value="1"/>
</dbReference>
<dbReference type="Proteomes" id="UP001185927">
    <property type="component" value="Unassembled WGS sequence"/>
</dbReference>
<reference evidence="3 4" key="1">
    <citation type="submission" date="2023-10" db="EMBL/GenBank/DDBJ databases">
        <title>Development of a sustainable strategy for remediation of hydrocarbon-contaminated territories based on the waste exchange concept.</title>
        <authorList>
            <person name="Krivoruchko A."/>
        </authorList>
    </citation>
    <scope>NUCLEOTIDE SEQUENCE [LARGE SCALE GENOMIC DNA]</scope>
    <source>
        <strain evidence="3 4">IEGM 1203</strain>
    </source>
</reference>
<evidence type="ECO:0000313" key="4">
    <source>
        <dbReference type="Proteomes" id="UP001185927"/>
    </source>
</evidence>
<organism evidence="3 4">
    <name type="scientific">Rhodococcus globerulus</name>
    <dbReference type="NCBI Taxonomy" id="33008"/>
    <lineage>
        <taxon>Bacteria</taxon>
        <taxon>Bacillati</taxon>
        <taxon>Actinomycetota</taxon>
        <taxon>Actinomycetes</taxon>
        <taxon>Mycobacteriales</taxon>
        <taxon>Nocardiaceae</taxon>
        <taxon>Rhodococcus</taxon>
    </lineage>
</organism>
<proteinExistence type="predicted"/>
<accession>A0ABU4C4Q8</accession>
<protein>
    <submittedName>
        <fullName evidence="3">TetR family transcriptional regulator</fullName>
    </submittedName>
</protein>
<comment type="caution">
    <text evidence="3">The sequence shown here is derived from an EMBL/GenBank/DDBJ whole genome shotgun (WGS) entry which is preliminary data.</text>
</comment>
<keyword evidence="4" id="KW-1185">Reference proteome</keyword>
<feature type="domain" description="HTH tetR-type" evidence="2">
    <location>
        <begin position="14"/>
        <end position="58"/>
    </location>
</feature>
<evidence type="ECO:0000256" key="1">
    <source>
        <dbReference type="ARBA" id="ARBA00023125"/>
    </source>
</evidence>
<evidence type="ECO:0000313" key="3">
    <source>
        <dbReference type="EMBL" id="MDV6271399.1"/>
    </source>
</evidence>
<keyword evidence="1" id="KW-0238">DNA-binding</keyword>
<dbReference type="InterPro" id="IPR009057">
    <property type="entry name" value="Homeodomain-like_sf"/>
</dbReference>
<dbReference type="RefSeq" id="WP_317545830.1">
    <property type="nucleotide sequence ID" value="NZ_JAWLKB010000044.1"/>
</dbReference>